<dbReference type="EMBL" id="JAEUBG010005308">
    <property type="protein sequence ID" value="KAH3676207.1"/>
    <property type="molecule type" value="Genomic_DNA"/>
</dbReference>
<feature type="compositionally biased region" description="Polar residues" evidence="7">
    <location>
        <begin position="200"/>
        <end position="222"/>
    </location>
</feature>
<gene>
    <name evidence="8" type="ORF">WICPIJ_009167</name>
</gene>
<evidence type="ECO:0000256" key="1">
    <source>
        <dbReference type="ARBA" id="ARBA00004123"/>
    </source>
</evidence>
<dbReference type="Pfam" id="PF08598">
    <property type="entry name" value="Sds3"/>
    <property type="match status" value="1"/>
</dbReference>
<organism evidence="8 9">
    <name type="scientific">Wickerhamomyces pijperi</name>
    <name type="common">Yeast</name>
    <name type="synonym">Pichia pijperi</name>
    <dbReference type="NCBI Taxonomy" id="599730"/>
    <lineage>
        <taxon>Eukaryota</taxon>
        <taxon>Fungi</taxon>
        <taxon>Dikarya</taxon>
        <taxon>Ascomycota</taxon>
        <taxon>Saccharomycotina</taxon>
        <taxon>Saccharomycetes</taxon>
        <taxon>Phaffomycetales</taxon>
        <taxon>Wickerhamomycetaceae</taxon>
        <taxon>Wickerhamomyces</taxon>
    </lineage>
</organism>
<feature type="compositionally biased region" description="Polar residues" evidence="7">
    <location>
        <begin position="276"/>
        <end position="285"/>
    </location>
</feature>
<dbReference type="GO" id="GO:0010468">
    <property type="term" value="P:regulation of gene expression"/>
    <property type="evidence" value="ECO:0007669"/>
    <property type="project" value="UniProtKB-ARBA"/>
</dbReference>
<keyword evidence="6" id="KW-0175">Coiled coil</keyword>
<keyword evidence="3" id="KW-0805">Transcription regulation</keyword>
<reference evidence="8" key="1">
    <citation type="journal article" date="2021" name="Open Biol.">
        <title>Shared evolutionary footprints suggest mitochondrial oxidative damage underlies multiple complex I losses in fungi.</title>
        <authorList>
            <person name="Schikora-Tamarit M.A."/>
            <person name="Marcet-Houben M."/>
            <person name="Nosek J."/>
            <person name="Gabaldon T."/>
        </authorList>
    </citation>
    <scope>NUCLEOTIDE SEQUENCE</scope>
    <source>
        <strain evidence="8">CBS2887</strain>
    </source>
</reference>
<dbReference type="SMART" id="SM01401">
    <property type="entry name" value="Sds3"/>
    <property type="match status" value="1"/>
</dbReference>
<evidence type="ECO:0000256" key="5">
    <source>
        <dbReference type="ARBA" id="ARBA00023242"/>
    </source>
</evidence>
<dbReference type="GO" id="GO:0005654">
    <property type="term" value="C:nucleoplasm"/>
    <property type="evidence" value="ECO:0007669"/>
    <property type="project" value="UniProtKB-ARBA"/>
</dbReference>
<feature type="compositionally biased region" description="Polar residues" evidence="7">
    <location>
        <begin position="1"/>
        <end position="10"/>
    </location>
</feature>
<comment type="subcellular location">
    <subcellularLocation>
        <location evidence="1">Nucleus</location>
    </subcellularLocation>
</comment>
<feature type="compositionally biased region" description="Low complexity" evidence="7">
    <location>
        <begin position="253"/>
        <end position="266"/>
    </location>
</feature>
<proteinExistence type="predicted"/>
<evidence type="ECO:0000313" key="8">
    <source>
        <dbReference type="EMBL" id="KAH3676207.1"/>
    </source>
</evidence>
<dbReference type="OrthoDB" id="70376at2759"/>
<feature type="coiled-coil region" evidence="6">
    <location>
        <begin position="119"/>
        <end position="146"/>
    </location>
</feature>
<evidence type="ECO:0000256" key="4">
    <source>
        <dbReference type="ARBA" id="ARBA00023163"/>
    </source>
</evidence>
<dbReference type="InterPro" id="IPR013907">
    <property type="entry name" value="Sds3"/>
</dbReference>
<dbReference type="AlphaFoldDB" id="A0A9P8PQH4"/>
<accession>A0A9P8PQH4</accession>
<comment type="caution">
    <text evidence="8">The sequence shown here is derived from an EMBL/GenBank/DDBJ whole genome shotgun (WGS) entry which is preliminary data.</text>
</comment>
<feature type="region of interest" description="Disordered" evidence="7">
    <location>
        <begin position="1"/>
        <end position="28"/>
    </location>
</feature>
<keyword evidence="2" id="KW-0678">Repressor</keyword>
<keyword evidence="9" id="KW-1185">Reference proteome</keyword>
<evidence type="ECO:0000256" key="6">
    <source>
        <dbReference type="SAM" id="Coils"/>
    </source>
</evidence>
<sequence>MSGTTSNQPAPQAGEAITTSKKDKRRQTIQTKLKKLSDNFEYDKDYHYRNVLQVLQKELTTVHNEANPQVSSEIQDFEETRDYELVSLKLFRDFEAGNADTEFYEEVSKANKEHDDMVKAVKEKLYAKLEHQIKQLKEDKVLLDMANSHSYSMIDAGEYHKNTRSVTHNAMESTLNPLSGLFGSMDRRPTRRRNAPTDYYSAQNEDSMNESSRNGGYTTPNGSNSTNSRNKKKKISNHGAGSHTDGATSNDEGLFSDTGDLSSLLLGDRDKKKPSTRGSNKSYVSPQGIKTEEVNEDLDLINKLCGNETKNL</sequence>
<dbReference type="Proteomes" id="UP000774326">
    <property type="component" value="Unassembled WGS sequence"/>
</dbReference>
<evidence type="ECO:0000256" key="7">
    <source>
        <dbReference type="SAM" id="MobiDB-lite"/>
    </source>
</evidence>
<reference evidence="8" key="2">
    <citation type="submission" date="2021-01" db="EMBL/GenBank/DDBJ databases">
        <authorList>
            <person name="Schikora-Tamarit M.A."/>
        </authorList>
    </citation>
    <scope>NUCLEOTIDE SEQUENCE</scope>
    <source>
        <strain evidence="8">CBS2887</strain>
    </source>
</reference>
<keyword evidence="4" id="KW-0804">Transcription</keyword>
<feature type="region of interest" description="Disordered" evidence="7">
    <location>
        <begin position="170"/>
        <end position="288"/>
    </location>
</feature>
<evidence type="ECO:0000256" key="3">
    <source>
        <dbReference type="ARBA" id="ARBA00023015"/>
    </source>
</evidence>
<evidence type="ECO:0000313" key="9">
    <source>
        <dbReference type="Proteomes" id="UP000774326"/>
    </source>
</evidence>
<protein>
    <submittedName>
        <fullName evidence="8">Uncharacterized protein</fullName>
    </submittedName>
</protein>
<evidence type="ECO:0000256" key="2">
    <source>
        <dbReference type="ARBA" id="ARBA00022491"/>
    </source>
</evidence>
<keyword evidence="5" id="KW-0539">Nucleus</keyword>
<dbReference type="PANTHER" id="PTHR21964">
    <property type="entry name" value="BREAST CANCER METASTASIS-SUPPRESSOR 1"/>
    <property type="match status" value="1"/>
</dbReference>
<name>A0A9P8PQH4_WICPI</name>